<keyword evidence="3" id="KW-0325">Glycoprotein</keyword>
<accession>A0A1R1PD44</accession>
<feature type="chain" id="PRO_5011821740" description="Carboxypeptidase" evidence="4">
    <location>
        <begin position="30"/>
        <end position="490"/>
    </location>
</feature>
<gene>
    <name evidence="5" type="ORF">AX774_g7685</name>
</gene>
<dbReference type="GO" id="GO:0000324">
    <property type="term" value="C:fungal-type vacuole"/>
    <property type="evidence" value="ECO:0007669"/>
    <property type="project" value="TreeGrafter"/>
</dbReference>
<organism evidence="5 6">
    <name type="scientific">Zancudomyces culisetae</name>
    <name type="common">Gut fungus</name>
    <name type="synonym">Smittium culisetae</name>
    <dbReference type="NCBI Taxonomy" id="1213189"/>
    <lineage>
        <taxon>Eukaryota</taxon>
        <taxon>Fungi</taxon>
        <taxon>Fungi incertae sedis</taxon>
        <taxon>Zoopagomycota</taxon>
        <taxon>Kickxellomycotina</taxon>
        <taxon>Harpellomycetes</taxon>
        <taxon>Harpellales</taxon>
        <taxon>Legeriomycetaceae</taxon>
        <taxon>Zancudomyces</taxon>
    </lineage>
</organism>
<evidence type="ECO:0000313" key="5">
    <source>
        <dbReference type="EMBL" id="OMH78914.1"/>
    </source>
</evidence>
<evidence type="ECO:0000256" key="1">
    <source>
        <dbReference type="ARBA" id="ARBA00009431"/>
    </source>
</evidence>
<dbReference type="GO" id="GO:0004185">
    <property type="term" value="F:serine-type carboxypeptidase activity"/>
    <property type="evidence" value="ECO:0007669"/>
    <property type="project" value="UniProtKB-UniRule"/>
</dbReference>
<evidence type="ECO:0000313" key="6">
    <source>
        <dbReference type="Proteomes" id="UP000188320"/>
    </source>
</evidence>
<dbReference type="PANTHER" id="PTHR11802">
    <property type="entry name" value="SERINE PROTEASE FAMILY S10 SERINE CARBOXYPEPTIDASE"/>
    <property type="match status" value="1"/>
</dbReference>
<dbReference type="PROSITE" id="PS00131">
    <property type="entry name" value="CARBOXYPEPT_SER_SER"/>
    <property type="match status" value="1"/>
</dbReference>
<proteinExistence type="inferred from homology"/>
<keyword evidence="6" id="KW-1185">Reference proteome</keyword>
<dbReference type="PRINTS" id="PR00724">
    <property type="entry name" value="CRBOXYPTASEC"/>
</dbReference>
<reference evidence="6" key="1">
    <citation type="submission" date="2017-01" db="EMBL/GenBank/DDBJ databases">
        <authorList>
            <person name="Wang Y."/>
            <person name="White M."/>
            <person name="Kvist S."/>
            <person name="Moncalvo J.-M."/>
        </authorList>
    </citation>
    <scope>NUCLEOTIDE SEQUENCE [LARGE SCALE GENOMIC DNA]</scope>
    <source>
        <strain evidence="6">COL-18-3</strain>
    </source>
</reference>
<dbReference type="InterPro" id="IPR018202">
    <property type="entry name" value="Ser_caboxypep_ser_AS"/>
</dbReference>
<dbReference type="Pfam" id="PF00450">
    <property type="entry name" value="Peptidase_S10"/>
    <property type="match status" value="1"/>
</dbReference>
<evidence type="ECO:0000256" key="2">
    <source>
        <dbReference type="ARBA" id="ARBA00022645"/>
    </source>
</evidence>
<dbReference type="Gene3D" id="1.10.287.410">
    <property type="match status" value="1"/>
</dbReference>
<dbReference type="AlphaFoldDB" id="A0A1R1PD44"/>
<dbReference type="EC" id="3.4.16.-" evidence="4"/>
<dbReference type="SUPFAM" id="SSF53474">
    <property type="entry name" value="alpha/beta-Hydrolases"/>
    <property type="match status" value="1"/>
</dbReference>
<dbReference type="InterPro" id="IPR001563">
    <property type="entry name" value="Peptidase_S10"/>
</dbReference>
<protein>
    <recommendedName>
        <fullName evidence="4">Carboxypeptidase</fullName>
        <ecNumber evidence="4">3.4.16.-</ecNumber>
    </recommendedName>
</protein>
<dbReference type="OrthoDB" id="443318at2759"/>
<keyword evidence="4" id="KW-0732">Signal</keyword>
<dbReference type="Gene3D" id="3.40.50.1820">
    <property type="entry name" value="alpha/beta hydrolase"/>
    <property type="match status" value="1"/>
</dbReference>
<comment type="similarity">
    <text evidence="1 4">Belongs to the peptidase S10 family.</text>
</comment>
<keyword evidence="2 4" id="KW-0121">Carboxypeptidase</keyword>
<keyword evidence="4" id="KW-0645">Protease</keyword>
<dbReference type="Proteomes" id="UP000188320">
    <property type="component" value="Unassembled WGS sequence"/>
</dbReference>
<sequence>MLVNIKFNNLRRNLLLCMVLCALTKTSSATGEKSDNEMVVMDLDPTTRNLNSGDIEKRDKDIVNSFSIKAEEPQEPQQPLFFESQTGNKNAPLILWLNGGPGCSSLTGLFMENGPCRVNPNGDGTVTNDYSWNKNAHMLYLDQPLGTGFSYGNPSGYNSSAIADDAYAFLKMFLENFTQYDNSEVHLFGESYAGHYIPEIGKKIFQENQESNKNNGFKINLKSIGIGNGYIDPLEQVKYFGKMACDSTYPKALSDDKCRLIDEMTSECTEQLAKCQSPELLTNDDYPSCGPEAERLACAIAYYPCNKAIDVYADYRNIHDVRSNCDVPTKLYLHGYKGIEYLNKKDIQDSLGAEISKFEVCNDKIHIKFVLSGDYMRSQSHNLAYLLDNGIKVLNYAGDADWICNWMGIEAVLKKLEWSGRAEYNSAEERKWMSKKIPITEFSNYDSSGMVKSYGGLTYIKIYEAEHMAPYSQPENTLDMVNKWISGIQF</sequence>
<feature type="signal peptide" evidence="4">
    <location>
        <begin position="1"/>
        <end position="29"/>
    </location>
</feature>
<dbReference type="EMBL" id="LSSK01001730">
    <property type="protein sequence ID" value="OMH78914.1"/>
    <property type="molecule type" value="Genomic_DNA"/>
</dbReference>
<dbReference type="InterPro" id="IPR029058">
    <property type="entry name" value="AB_hydrolase_fold"/>
</dbReference>
<name>A0A1R1PD44_ZANCU</name>
<comment type="caution">
    <text evidence="5">The sequence shown here is derived from an EMBL/GenBank/DDBJ whole genome shotgun (WGS) entry which is preliminary data.</text>
</comment>
<keyword evidence="4" id="KW-0378">Hydrolase</keyword>
<evidence type="ECO:0000256" key="4">
    <source>
        <dbReference type="RuleBase" id="RU361156"/>
    </source>
</evidence>
<dbReference type="PANTHER" id="PTHR11802:SF64">
    <property type="entry name" value="CARBOXYPEPTIDASE"/>
    <property type="match status" value="1"/>
</dbReference>
<dbReference type="GO" id="GO:0006508">
    <property type="term" value="P:proteolysis"/>
    <property type="evidence" value="ECO:0007669"/>
    <property type="project" value="UniProtKB-KW"/>
</dbReference>
<evidence type="ECO:0000256" key="3">
    <source>
        <dbReference type="ARBA" id="ARBA00023180"/>
    </source>
</evidence>